<organism evidence="1 2">
    <name type="scientific">Faucicola atlantae</name>
    <dbReference type="NCBI Taxonomy" id="34059"/>
    <lineage>
        <taxon>Bacteria</taxon>
        <taxon>Pseudomonadati</taxon>
        <taxon>Pseudomonadota</taxon>
        <taxon>Gammaproteobacteria</taxon>
        <taxon>Moraxellales</taxon>
        <taxon>Moraxellaceae</taxon>
        <taxon>Faucicola</taxon>
    </lineage>
</organism>
<dbReference type="STRING" id="34059.A9308_05530"/>
<name>A0A1B8QDQ7_9GAMM</name>
<protein>
    <submittedName>
        <fullName evidence="1">Uncharacterized protein</fullName>
    </submittedName>
</protein>
<gene>
    <name evidence="1" type="ORF">A9308_05530</name>
</gene>
<evidence type="ECO:0000313" key="1">
    <source>
        <dbReference type="EMBL" id="OBX79690.1"/>
    </source>
</evidence>
<comment type="caution">
    <text evidence="1">The sequence shown here is derived from an EMBL/GenBank/DDBJ whole genome shotgun (WGS) entry which is preliminary data.</text>
</comment>
<sequence>MNQMTVNLDHQFIHQIDADTAANRTAPVQTTKQLWQDFLVKKTKKPVNDNFLILLQHIQDIYKPVDKTALQNTLRLE</sequence>
<proteinExistence type="predicted"/>
<reference evidence="1 2" key="1">
    <citation type="submission" date="2016-06" db="EMBL/GenBank/DDBJ databases">
        <title>Draft genome of Moraxella atlantae CCUG 66109.</title>
        <authorList>
            <person name="Salva-Serra F."/>
            <person name="Engstrom-Jakobsson H."/>
            <person name="Thorell K."/>
            <person name="Gonzales-Siles L."/>
            <person name="Karlsson R."/>
            <person name="Boulund F."/>
            <person name="Engstrand L."/>
            <person name="Kristiansson E."/>
            <person name="Moore E."/>
        </authorList>
    </citation>
    <scope>NUCLEOTIDE SEQUENCE [LARGE SCALE GENOMIC DNA]</scope>
    <source>
        <strain evidence="1 2">CCUG 66109</strain>
    </source>
</reference>
<dbReference type="RefSeq" id="WP_067235859.1">
    <property type="nucleotide sequence ID" value="NZ_LZMZ01000011.1"/>
</dbReference>
<evidence type="ECO:0000313" key="2">
    <source>
        <dbReference type="Proteomes" id="UP000092508"/>
    </source>
</evidence>
<dbReference type="AlphaFoldDB" id="A0A1B8QDQ7"/>
<dbReference type="Proteomes" id="UP000092508">
    <property type="component" value="Unassembled WGS sequence"/>
</dbReference>
<accession>A0A1B8QDQ7</accession>
<dbReference type="EMBL" id="LZMZ01000011">
    <property type="protein sequence ID" value="OBX79690.1"/>
    <property type="molecule type" value="Genomic_DNA"/>
</dbReference>